<dbReference type="EMBL" id="OZ034814">
    <property type="protein sequence ID" value="CAL1360417.1"/>
    <property type="molecule type" value="Genomic_DNA"/>
</dbReference>
<gene>
    <name evidence="1" type="ORF">LTRI10_LOCUS7856</name>
</gene>
<dbReference type="AlphaFoldDB" id="A0AAV2CV49"/>
<dbReference type="Proteomes" id="UP001497516">
    <property type="component" value="Chromosome 10"/>
</dbReference>
<name>A0AAV2CV49_9ROSI</name>
<reference evidence="1 2" key="1">
    <citation type="submission" date="2024-04" db="EMBL/GenBank/DDBJ databases">
        <authorList>
            <person name="Fracassetti M."/>
        </authorList>
    </citation>
    <scope>NUCLEOTIDE SEQUENCE [LARGE SCALE GENOMIC DNA]</scope>
</reference>
<accession>A0AAV2CV49</accession>
<keyword evidence="2" id="KW-1185">Reference proteome</keyword>
<proteinExistence type="predicted"/>
<protein>
    <submittedName>
        <fullName evidence="1">Uncharacterized protein</fullName>
    </submittedName>
</protein>
<sequence length="158" mass="18153">MRGALSSLLEWPCWLGGWLLEILSSLFLLSLKNQKGDRCRHAGDFLFDETGHGSETNRDTRWMNSRKPMFNRCPHREGCCPKRVLCKRKRALLREDLNPSSETYLSKTSPAKKCRIVRLHEWRFWLPSTSDLVGDQSLLSKTDEFINVVSSPMGRAGV</sequence>
<organism evidence="1 2">
    <name type="scientific">Linum trigynum</name>
    <dbReference type="NCBI Taxonomy" id="586398"/>
    <lineage>
        <taxon>Eukaryota</taxon>
        <taxon>Viridiplantae</taxon>
        <taxon>Streptophyta</taxon>
        <taxon>Embryophyta</taxon>
        <taxon>Tracheophyta</taxon>
        <taxon>Spermatophyta</taxon>
        <taxon>Magnoliopsida</taxon>
        <taxon>eudicotyledons</taxon>
        <taxon>Gunneridae</taxon>
        <taxon>Pentapetalae</taxon>
        <taxon>rosids</taxon>
        <taxon>fabids</taxon>
        <taxon>Malpighiales</taxon>
        <taxon>Linaceae</taxon>
        <taxon>Linum</taxon>
    </lineage>
</organism>
<evidence type="ECO:0000313" key="2">
    <source>
        <dbReference type="Proteomes" id="UP001497516"/>
    </source>
</evidence>
<evidence type="ECO:0000313" key="1">
    <source>
        <dbReference type="EMBL" id="CAL1360417.1"/>
    </source>
</evidence>